<reference evidence="1 2" key="1">
    <citation type="journal article" date="2019" name="Nat. Plants">
        <title>Genome sequencing of Musa balbisiana reveals subgenome evolution and function divergence in polyploid bananas.</title>
        <authorList>
            <person name="Yao X."/>
        </authorList>
    </citation>
    <scope>NUCLEOTIDE SEQUENCE [LARGE SCALE GENOMIC DNA]</scope>
    <source>
        <strain evidence="2">cv. DH-PKW</strain>
        <tissue evidence="1">Leaves</tissue>
    </source>
</reference>
<dbReference type="AlphaFoldDB" id="A0A4V4H4D5"/>
<accession>A0A4V4H4D5</accession>
<dbReference type="Proteomes" id="UP000317650">
    <property type="component" value="Chromosome 6"/>
</dbReference>
<gene>
    <name evidence="1" type="ORF">C4D60_Mb06t34080</name>
</gene>
<evidence type="ECO:0000313" key="1">
    <source>
        <dbReference type="EMBL" id="THU51726.1"/>
    </source>
</evidence>
<name>A0A4V4H4D5_MUSBA</name>
<evidence type="ECO:0000313" key="2">
    <source>
        <dbReference type="Proteomes" id="UP000317650"/>
    </source>
</evidence>
<sequence length="94" mass="10360">MFLPEGASVSSSCHPGTAQLHNCSLSNMHHCKLPRCLEVMVRREAETLPPGFKIGIIDDEVTGVEHGGSRCTYLKIGDEYVFFVVLRELKSLLG</sequence>
<proteinExistence type="predicted"/>
<keyword evidence="2" id="KW-1185">Reference proteome</keyword>
<comment type="caution">
    <text evidence="1">The sequence shown here is derived from an EMBL/GenBank/DDBJ whole genome shotgun (WGS) entry which is preliminary data.</text>
</comment>
<organism evidence="1 2">
    <name type="scientific">Musa balbisiana</name>
    <name type="common">Banana</name>
    <dbReference type="NCBI Taxonomy" id="52838"/>
    <lineage>
        <taxon>Eukaryota</taxon>
        <taxon>Viridiplantae</taxon>
        <taxon>Streptophyta</taxon>
        <taxon>Embryophyta</taxon>
        <taxon>Tracheophyta</taxon>
        <taxon>Spermatophyta</taxon>
        <taxon>Magnoliopsida</taxon>
        <taxon>Liliopsida</taxon>
        <taxon>Zingiberales</taxon>
        <taxon>Musaceae</taxon>
        <taxon>Musa</taxon>
    </lineage>
</organism>
<dbReference type="EMBL" id="PYDT01000009">
    <property type="protein sequence ID" value="THU51726.1"/>
    <property type="molecule type" value="Genomic_DNA"/>
</dbReference>
<protein>
    <submittedName>
        <fullName evidence="1">Uncharacterized protein</fullName>
    </submittedName>
</protein>